<evidence type="ECO:0000313" key="2">
    <source>
        <dbReference type="Proteomes" id="UP001596201"/>
    </source>
</evidence>
<accession>A0ABD5RA82</accession>
<organism evidence="1 2">
    <name type="scientific">Salinirubrum litoreum</name>
    <dbReference type="NCBI Taxonomy" id="1126234"/>
    <lineage>
        <taxon>Archaea</taxon>
        <taxon>Methanobacteriati</taxon>
        <taxon>Methanobacteriota</taxon>
        <taxon>Stenosarchaea group</taxon>
        <taxon>Halobacteria</taxon>
        <taxon>Halobacteriales</taxon>
        <taxon>Haloferacaceae</taxon>
        <taxon>Salinirubrum</taxon>
    </lineage>
</organism>
<protein>
    <recommendedName>
        <fullName evidence="3">Small CPxCG-related zinc finger protein</fullName>
    </recommendedName>
</protein>
<dbReference type="EMBL" id="JBHSKX010000001">
    <property type="protein sequence ID" value="MFC5366879.1"/>
    <property type="molecule type" value="Genomic_DNA"/>
</dbReference>
<comment type="caution">
    <text evidence="1">The sequence shown here is derived from an EMBL/GenBank/DDBJ whole genome shotgun (WGS) entry which is preliminary data.</text>
</comment>
<name>A0ABD5RA82_9EURY</name>
<evidence type="ECO:0008006" key="3">
    <source>
        <dbReference type="Google" id="ProtNLM"/>
    </source>
</evidence>
<proteinExistence type="predicted"/>
<reference evidence="1 2" key="1">
    <citation type="journal article" date="2019" name="Int. J. Syst. Evol. Microbiol.">
        <title>The Global Catalogue of Microorganisms (GCM) 10K type strain sequencing project: providing services to taxonomists for standard genome sequencing and annotation.</title>
        <authorList>
            <consortium name="The Broad Institute Genomics Platform"/>
            <consortium name="The Broad Institute Genome Sequencing Center for Infectious Disease"/>
            <person name="Wu L."/>
            <person name="Ma J."/>
        </authorList>
    </citation>
    <scope>NUCLEOTIDE SEQUENCE [LARGE SCALE GENOMIC DNA]</scope>
    <source>
        <strain evidence="1 2">CGMCC 1.12237</strain>
    </source>
</reference>
<gene>
    <name evidence="1" type="ORF">ACFPJ5_07990</name>
</gene>
<dbReference type="RefSeq" id="WP_227227787.1">
    <property type="nucleotide sequence ID" value="NZ_JAJCVJ010000001.1"/>
</dbReference>
<dbReference type="AlphaFoldDB" id="A0ABD5RA82"/>
<dbReference type="Proteomes" id="UP001596201">
    <property type="component" value="Unassembled WGS sequence"/>
</dbReference>
<keyword evidence="2" id="KW-1185">Reference proteome</keyword>
<evidence type="ECO:0000313" key="1">
    <source>
        <dbReference type="EMBL" id="MFC5366879.1"/>
    </source>
</evidence>
<sequence>MPVLTPDNTNALAHRVAGDSLIYECPNCEHGEILLTDLIENPDAKCLDCGTRYHLYVEEV</sequence>